<dbReference type="GO" id="GO:0004113">
    <property type="term" value="F:2',3'-cyclic-nucleotide 3'-phosphodiesterase activity"/>
    <property type="evidence" value="ECO:0007669"/>
    <property type="project" value="InterPro"/>
</dbReference>
<dbReference type="EC" id="3.1.4.58" evidence="2"/>
<dbReference type="PATRIC" id="fig|44574.3.peg.3611"/>
<evidence type="ECO:0000313" key="5">
    <source>
        <dbReference type="Proteomes" id="UP000034156"/>
    </source>
</evidence>
<comment type="similarity">
    <text evidence="2">Belongs to the 2H phosphoesterase superfamily. ThpR family.</text>
</comment>
<evidence type="ECO:0000313" key="4">
    <source>
        <dbReference type="EMBL" id="AKH38799.1"/>
    </source>
</evidence>
<feature type="short sequence motif" description="HXTX 2" evidence="2">
    <location>
        <begin position="136"/>
        <end position="139"/>
    </location>
</feature>
<feature type="active site" description="Proton acceptor" evidence="2">
    <location>
        <position position="136"/>
    </location>
</feature>
<dbReference type="NCBIfam" id="TIGR02258">
    <property type="entry name" value="2_5_ligase"/>
    <property type="match status" value="1"/>
</dbReference>
<dbReference type="EMBL" id="CP011451">
    <property type="protein sequence ID" value="AKH38799.1"/>
    <property type="molecule type" value="Genomic_DNA"/>
</dbReference>
<comment type="catalytic activity">
    <reaction evidence="2">
        <text>a 3'-end 2',3'-cyclophospho-ribonucleotide-RNA + H2O = a 3'-end 2'-phospho-ribonucleotide-RNA + H(+)</text>
        <dbReference type="Rhea" id="RHEA:11828"/>
        <dbReference type="Rhea" id="RHEA-COMP:10464"/>
        <dbReference type="Rhea" id="RHEA-COMP:17353"/>
        <dbReference type="ChEBI" id="CHEBI:15377"/>
        <dbReference type="ChEBI" id="CHEBI:15378"/>
        <dbReference type="ChEBI" id="CHEBI:83064"/>
        <dbReference type="ChEBI" id="CHEBI:173113"/>
        <dbReference type="EC" id="3.1.4.58"/>
    </reaction>
</comment>
<feature type="active site" description="Proton donor" evidence="2">
    <location>
        <position position="54"/>
    </location>
</feature>
<feature type="short sequence motif" description="HXTX 1" evidence="2">
    <location>
        <begin position="54"/>
        <end position="57"/>
    </location>
</feature>
<sequence>MTTFVIKTNISPEETIKVFFAVWPDAAAQERLSKLASQLASLCRGRAINLPLIHLTLVFVGNVTGQQLETLCQVANEVKQSSFYLTMDEIQYWQHNRIVHIGPSQCPAKLSALVNDLQNRLSQAGFSLEKRRYIPHITLVRKALCGNLPHLTASIAWHVNEWALVQSKQTDQGTVYLSLDRWPLEET</sequence>
<evidence type="ECO:0000256" key="1">
    <source>
        <dbReference type="ARBA" id="ARBA00022801"/>
    </source>
</evidence>
<feature type="domain" description="Phosphoesterase HXTX" evidence="3">
    <location>
        <begin position="22"/>
        <end position="97"/>
    </location>
</feature>
<dbReference type="Pfam" id="PF02834">
    <property type="entry name" value="LigT_PEase"/>
    <property type="match status" value="2"/>
</dbReference>
<dbReference type="AlphaFoldDB" id="A0A0F7KIQ5"/>
<dbReference type="InterPro" id="IPR009097">
    <property type="entry name" value="Cyclic_Pdiesterase"/>
</dbReference>
<comment type="function">
    <text evidence="2">Hydrolyzes RNA 2',3'-cyclic phosphodiester to an RNA 2'-phosphomonoester.</text>
</comment>
<dbReference type="KEGG" id="nco:AAW31_14920"/>
<accession>A0A0F7KIQ5</accession>
<dbReference type="Proteomes" id="UP000034156">
    <property type="component" value="Chromosome"/>
</dbReference>
<dbReference type="PANTHER" id="PTHR35561">
    <property type="entry name" value="RNA 2',3'-CYCLIC PHOSPHODIESTERASE"/>
    <property type="match status" value="1"/>
</dbReference>
<dbReference type="GO" id="GO:0008664">
    <property type="term" value="F:RNA 2',3'-cyclic 3'-phosphodiesterase activity"/>
    <property type="evidence" value="ECO:0007669"/>
    <property type="project" value="UniProtKB-EC"/>
</dbReference>
<dbReference type="InterPro" id="IPR014051">
    <property type="entry name" value="Phosphoesterase_HXTX"/>
</dbReference>
<dbReference type="HAMAP" id="MF_01940">
    <property type="entry name" value="RNA_CPDase"/>
    <property type="match status" value="1"/>
</dbReference>
<feature type="domain" description="Phosphoesterase HXTX" evidence="3">
    <location>
        <begin position="101"/>
        <end position="176"/>
    </location>
</feature>
<name>A0A0F7KIQ5_9PROT</name>
<dbReference type="Gene3D" id="3.90.1140.10">
    <property type="entry name" value="Cyclic phosphodiesterase"/>
    <property type="match status" value="1"/>
</dbReference>
<organism evidence="4 5">
    <name type="scientific">Nitrosomonas communis</name>
    <dbReference type="NCBI Taxonomy" id="44574"/>
    <lineage>
        <taxon>Bacteria</taxon>
        <taxon>Pseudomonadati</taxon>
        <taxon>Pseudomonadota</taxon>
        <taxon>Betaproteobacteria</taxon>
        <taxon>Nitrosomonadales</taxon>
        <taxon>Nitrosomonadaceae</taxon>
        <taxon>Nitrosomonas</taxon>
    </lineage>
</organism>
<gene>
    <name evidence="4" type="ORF">AAW31_14920</name>
</gene>
<reference evidence="4 5" key="2">
    <citation type="journal article" date="2016" name="Genome Announc.">
        <title>Genome Sequence of Nitrosomonas communis Strain Nm2, a Mesophilic Ammonia-Oxidizing Bacterium Isolated from Mediterranean Soil.</title>
        <authorList>
            <person name="Kozlowski J.A."/>
            <person name="Kits K.D."/>
            <person name="Stein L.Y."/>
        </authorList>
    </citation>
    <scope>NUCLEOTIDE SEQUENCE [LARGE SCALE GENOMIC DNA]</scope>
    <source>
        <strain evidence="4 5">Nm2</strain>
    </source>
</reference>
<dbReference type="PANTHER" id="PTHR35561:SF1">
    <property type="entry name" value="RNA 2',3'-CYCLIC PHOSPHODIESTERASE"/>
    <property type="match status" value="1"/>
</dbReference>
<protein>
    <recommendedName>
        <fullName evidence="2">RNA 2',3'-cyclic phosphodiesterase</fullName>
        <shortName evidence="2">RNA 2',3'-CPDase</shortName>
        <ecNumber evidence="2">3.1.4.58</ecNumber>
    </recommendedName>
</protein>
<dbReference type="InterPro" id="IPR004175">
    <property type="entry name" value="RNA_CPDase"/>
</dbReference>
<reference evidence="5" key="1">
    <citation type="submission" date="2015-05" db="EMBL/GenBank/DDBJ databases">
        <title>Draft genome of Nitrosomonas communis strain Nm2.</title>
        <authorList>
            <person name="Kozlowski J.A."/>
            <person name="Kits K.D."/>
            <person name="Stein L.Y."/>
        </authorList>
    </citation>
    <scope>NUCLEOTIDE SEQUENCE [LARGE SCALE GENOMIC DNA]</scope>
    <source>
        <strain evidence="5">Nm2</strain>
    </source>
</reference>
<dbReference type="SUPFAM" id="SSF55144">
    <property type="entry name" value="LigT-like"/>
    <property type="match status" value="1"/>
</dbReference>
<proteinExistence type="inferred from homology"/>
<evidence type="ECO:0000256" key="2">
    <source>
        <dbReference type="HAMAP-Rule" id="MF_01940"/>
    </source>
</evidence>
<keyword evidence="5" id="KW-1185">Reference proteome</keyword>
<keyword evidence="1 2" id="KW-0378">Hydrolase</keyword>
<evidence type="ECO:0000259" key="3">
    <source>
        <dbReference type="Pfam" id="PF02834"/>
    </source>
</evidence>